<gene>
    <name evidence="2" type="primary">AVEN_111979_1</name>
    <name evidence="2" type="ORF">NPIL_614891</name>
</gene>
<keyword evidence="3" id="KW-1185">Reference proteome</keyword>
<reference evidence="2" key="1">
    <citation type="submission" date="2020-08" db="EMBL/GenBank/DDBJ databases">
        <title>Multicomponent nature underlies the extraordinary mechanical properties of spider dragline silk.</title>
        <authorList>
            <person name="Kono N."/>
            <person name="Nakamura H."/>
            <person name="Mori M."/>
            <person name="Yoshida Y."/>
            <person name="Ohtoshi R."/>
            <person name="Malay A.D."/>
            <person name="Moran D.A.P."/>
            <person name="Tomita M."/>
            <person name="Numata K."/>
            <person name="Arakawa K."/>
        </authorList>
    </citation>
    <scope>NUCLEOTIDE SEQUENCE</scope>
</reference>
<protein>
    <recommendedName>
        <fullName evidence="4">Gustatory receptor</fullName>
    </recommendedName>
</protein>
<comment type="caution">
    <text evidence="2">The sequence shown here is derived from an EMBL/GenBank/DDBJ whole genome shotgun (WGS) entry which is preliminary data.</text>
</comment>
<name>A0A8X6PLZ4_NEPPI</name>
<accession>A0A8X6PLZ4</accession>
<feature type="transmembrane region" description="Helical" evidence="1">
    <location>
        <begin position="64"/>
        <end position="85"/>
    </location>
</feature>
<dbReference type="OrthoDB" id="6423119at2759"/>
<dbReference type="AlphaFoldDB" id="A0A8X6PLZ4"/>
<sequence length="325" mass="37568">MDTVILHLVLLFDSHFASRILFENIICISSSVILIFLATQQKRRLTKLLKTLQFLFPLEWKRKINYAVICICCLPFTYGFAMVFANIEFPDEFEFKFLCYGIVIENKAITYLIAYYKYSMFYLLHPSLTNLVALTYCISCQICSKSLQQLSSDMKKYDPIKFSTKIQTDFQMNRNRIIKVLEEIQEIFSKASLVICIGNFMSCFSNLGELIFYSPKRIALILIDVIFLSTSTLVTLLSIFYSAGQVPLELNKFSRINRKQCQKRAFLGEIEENAQLDRMLLQEETFVLSGCEMIYFTRSGILTVLGTLLTYGLLVVSVDLKKENK</sequence>
<feature type="transmembrane region" description="Helical" evidence="1">
    <location>
        <begin position="20"/>
        <end position="39"/>
    </location>
</feature>
<evidence type="ECO:0000313" key="3">
    <source>
        <dbReference type="Proteomes" id="UP000887013"/>
    </source>
</evidence>
<dbReference type="GO" id="GO:0008527">
    <property type="term" value="F:taste receptor activity"/>
    <property type="evidence" value="ECO:0007669"/>
    <property type="project" value="InterPro"/>
</dbReference>
<proteinExistence type="predicted"/>
<dbReference type="EMBL" id="BMAW01022561">
    <property type="protein sequence ID" value="GFT78325.1"/>
    <property type="molecule type" value="Genomic_DNA"/>
</dbReference>
<keyword evidence="1" id="KW-0472">Membrane</keyword>
<feature type="transmembrane region" description="Helical" evidence="1">
    <location>
        <begin position="128"/>
        <end position="147"/>
    </location>
</feature>
<dbReference type="Proteomes" id="UP000887013">
    <property type="component" value="Unassembled WGS sequence"/>
</dbReference>
<dbReference type="GO" id="GO:0016020">
    <property type="term" value="C:membrane"/>
    <property type="evidence" value="ECO:0007669"/>
    <property type="project" value="InterPro"/>
</dbReference>
<evidence type="ECO:0000313" key="2">
    <source>
        <dbReference type="EMBL" id="GFT78325.1"/>
    </source>
</evidence>
<keyword evidence="1" id="KW-1133">Transmembrane helix</keyword>
<organism evidence="2 3">
    <name type="scientific">Nephila pilipes</name>
    <name type="common">Giant wood spider</name>
    <name type="synonym">Nephila maculata</name>
    <dbReference type="NCBI Taxonomy" id="299642"/>
    <lineage>
        <taxon>Eukaryota</taxon>
        <taxon>Metazoa</taxon>
        <taxon>Ecdysozoa</taxon>
        <taxon>Arthropoda</taxon>
        <taxon>Chelicerata</taxon>
        <taxon>Arachnida</taxon>
        <taxon>Araneae</taxon>
        <taxon>Araneomorphae</taxon>
        <taxon>Entelegynae</taxon>
        <taxon>Araneoidea</taxon>
        <taxon>Nephilidae</taxon>
        <taxon>Nephila</taxon>
    </lineage>
</organism>
<feature type="transmembrane region" description="Helical" evidence="1">
    <location>
        <begin position="219"/>
        <end position="241"/>
    </location>
</feature>
<feature type="transmembrane region" description="Helical" evidence="1">
    <location>
        <begin position="295"/>
        <end position="316"/>
    </location>
</feature>
<dbReference type="Pfam" id="PF06151">
    <property type="entry name" value="Trehalose_recp"/>
    <property type="match status" value="1"/>
</dbReference>
<keyword evidence="1" id="KW-0812">Transmembrane</keyword>
<evidence type="ECO:0000256" key="1">
    <source>
        <dbReference type="SAM" id="Phobius"/>
    </source>
</evidence>
<dbReference type="InterPro" id="IPR009318">
    <property type="entry name" value="Gustatory_rcpt"/>
</dbReference>
<evidence type="ECO:0008006" key="4">
    <source>
        <dbReference type="Google" id="ProtNLM"/>
    </source>
</evidence>